<keyword evidence="7 8" id="KW-0408">Iron</keyword>
<dbReference type="GO" id="GO:0051213">
    <property type="term" value="F:dioxygenase activity"/>
    <property type="evidence" value="ECO:0007669"/>
    <property type="project" value="UniProtKB-KW"/>
</dbReference>
<dbReference type="OrthoDB" id="9803142at2"/>
<dbReference type="RefSeq" id="WP_057027229.1">
    <property type="nucleotide sequence ID" value="NZ_LJYF01000013.1"/>
</dbReference>
<dbReference type="InterPro" id="IPR000486">
    <property type="entry name" value="Xdiol_ring_cleave_dOase_1/2"/>
</dbReference>
<dbReference type="InterPro" id="IPR037523">
    <property type="entry name" value="VOC_core"/>
</dbReference>
<dbReference type="NCBIfam" id="TIGR02295">
    <property type="entry name" value="HpaD"/>
    <property type="match status" value="1"/>
</dbReference>
<organism evidence="9 10">
    <name type="scientific">Bradyrhizobium yuanmingense</name>
    <dbReference type="NCBI Taxonomy" id="108015"/>
    <lineage>
        <taxon>Bacteria</taxon>
        <taxon>Pseudomonadati</taxon>
        <taxon>Pseudomonadota</taxon>
        <taxon>Alphaproteobacteria</taxon>
        <taxon>Hyphomicrobiales</taxon>
        <taxon>Nitrobacteraceae</taxon>
        <taxon>Bradyrhizobium</taxon>
    </lineage>
</organism>
<comment type="cofactor">
    <cofactor evidence="1 8">
        <name>Fe(2+)</name>
        <dbReference type="ChEBI" id="CHEBI:29033"/>
    </cofactor>
</comment>
<evidence type="ECO:0000256" key="1">
    <source>
        <dbReference type="ARBA" id="ARBA00001954"/>
    </source>
</evidence>
<evidence type="ECO:0000256" key="3">
    <source>
        <dbReference type="ARBA" id="ARBA00022723"/>
    </source>
</evidence>
<dbReference type="CDD" id="cd07266">
    <property type="entry name" value="HPCD_N_class_II"/>
    <property type="match status" value="1"/>
</dbReference>
<dbReference type="GO" id="GO:0008198">
    <property type="term" value="F:ferrous iron binding"/>
    <property type="evidence" value="ECO:0007669"/>
    <property type="project" value="InterPro"/>
</dbReference>
<comment type="caution">
    <text evidence="9">The sequence shown here is derived from an EMBL/GenBank/DDBJ whole genome shotgun (WGS) entry which is preliminary data.</text>
</comment>
<dbReference type="SUPFAM" id="SSF54593">
    <property type="entry name" value="Glyoxalase/Bleomycin resistance protein/Dihydroxybiphenyl dioxygenase"/>
    <property type="match status" value="1"/>
</dbReference>
<dbReference type="EMBL" id="LJYF01000013">
    <property type="protein sequence ID" value="KRP99126.1"/>
    <property type="molecule type" value="Genomic_DNA"/>
</dbReference>
<evidence type="ECO:0000256" key="5">
    <source>
        <dbReference type="ARBA" id="ARBA00022964"/>
    </source>
</evidence>
<name>A0A0R3CN29_9BRAD</name>
<protein>
    <submittedName>
        <fullName evidence="9">3,4-dihydroxyphenylacetate 2,3-dioxygenase</fullName>
    </submittedName>
</protein>
<evidence type="ECO:0000256" key="7">
    <source>
        <dbReference type="ARBA" id="ARBA00023004"/>
    </source>
</evidence>
<accession>A0A0R3CN29</accession>
<dbReference type="InterPro" id="IPR029068">
    <property type="entry name" value="Glyas_Bleomycin-R_OHBP_Dase"/>
</dbReference>
<dbReference type="PROSITE" id="PS51819">
    <property type="entry name" value="VOC"/>
    <property type="match status" value="2"/>
</dbReference>
<dbReference type="Pfam" id="PF00903">
    <property type="entry name" value="Glyoxalase"/>
    <property type="match status" value="2"/>
</dbReference>
<evidence type="ECO:0000256" key="6">
    <source>
        <dbReference type="ARBA" id="ARBA00023002"/>
    </source>
</evidence>
<evidence type="ECO:0000313" key="9">
    <source>
        <dbReference type="EMBL" id="KRP99126.1"/>
    </source>
</evidence>
<evidence type="ECO:0000256" key="4">
    <source>
        <dbReference type="ARBA" id="ARBA00022797"/>
    </source>
</evidence>
<gene>
    <name evidence="9" type="ORF">AOQ72_15135</name>
</gene>
<dbReference type="InterPro" id="IPR004360">
    <property type="entry name" value="Glyas_Fos-R_dOase_dom"/>
</dbReference>
<dbReference type="PANTHER" id="PTHR21366">
    <property type="entry name" value="GLYOXALASE FAMILY PROTEIN"/>
    <property type="match status" value="1"/>
</dbReference>
<dbReference type="AlphaFoldDB" id="A0A0R3CN29"/>
<evidence type="ECO:0000256" key="8">
    <source>
        <dbReference type="RuleBase" id="RU000683"/>
    </source>
</evidence>
<comment type="similarity">
    <text evidence="2 8">Belongs to the extradiol ring-cleavage dioxygenase family.</text>
</comment>
<sequence>MPVPQHVFEPPFNIIRSSHVVLDVTDLKLSREFYETIVGLHVEDADDEAVYLRAAEEHQHHSLVLRKAAVPACARLGFKLGNDKDLDKAAAFLSENGLAYAFVDQPFQSRTLQFTDPFGFQIELYAAMERRPHLLRRYDLYRGCHPQRLDHFNVFAAEVQDTMEFYARLGFRLTEYAEEDGPNGRIAAAWMHRKGNVHDFAITNGKGPRLHHFAYWTPTAMNIIHLCDVMASQGFVKNIERGPGRHGISNAFFLYVRDPDGHRLELYTSDYFTGDHDHEPLRWSLRDPRRQTLWGAPAPRSWFEQGSPFTGQAVREPKFVADVLVAD</sequence>
<keyword evidence="4 8" id="KW-0058">Aromatic hydrocarbons catabolism</keyword>
<keyword evidence="6 8" id="KW-0560">Oxidoreductase</keyword>
<reference evidence="9 10" key="1">
    <citation type="submission" date="2015-09" db="EMBL/GenBank/DDBJ databases">
        <title>Draft Genome Sequence of the Strain BR 3267 (Bradyrhizobium yuanmingense) recommended as inoculant for cowpea in Brazil.</title>
        <authorList>
            <person name="Simoes-Araujo J.L."/>
            <person name="Zilli J.E."/>
        </authorList>
    </citation>
    <scope>NUCLEOTIDE SEQUENCE [LARGE SCALE GENOMIC DNA]</scope>
    <source>
        <strain evidence="9 10">BR3267</strain>
    </source>
</reference>
<proteinExistence type="inferred from homology"/>
<evidence type="ECO:0000313" key="10">
    <source>
        <dbReference type="Proteomes" id="UP000051380"/>
    </source>
</evidence>
<dbReference type="Gene3D" id="3.10.180.10">
    <property type="entry name" value="2,3-Dihydroxybiphenyl 1,2-Dioxygenase, domain 1"/>
    <property type="match status" value="2"/>
</dbReference>
<dbReference type="Proteomes" id="UP000051380">
    <property type="component" value="Unassembled WGS sequence"/>
</dbReference>
<dbReference type="InterPro" id="IPR011981">
    <property type="entry name" value="DHPA_dOase_Mn/Fe"/>
</dbReference>
<dbReference type="PROSITE" id="PS00082">
    <property type="entry name" value="EXTRADIOL_DIOXYGENAS"/>
    <property type="match status" value="1"/>
</dbReference>
<keyword evidence="5 8" id="KW-0223">Dioxygenase</keyword>
<dbReference type="InterPro" id="IPR050383">
    <property type="entry name" value="GlyoxalaseI/FosfomycinResist"/>
</dbReference>
<keyword evidence="3" id="KW-0479">Metal-binding</keyword>
<evidence type="ECO:0000256" key="2">
    <source>
        <dbReference type="ARBA" id="ARBA00008784"/>
    </source>
</evidence>
<dbReference type="STRING" id="108015.GA0061099_1001260"/>